<dbReference type="EMBL" id="BKCJ010228383">
    <property type="protein sequence ID" value="GEY97837.1"/>
    <property type="molecule type" value="Genomic_DNA"/>
</dbReference>
<accession>A0A699I2L3</accession>
<dbReference type="AlphaFoldDB" id="A0A699I2L3"/>
<organism evidence="2">
    <name type="scientific">Tanacetum cinerariifolium</name>
    <name type="common">Dalmatian daisy</name>
    <name type="synonym">Chrysanthemum cinerariifolium</name>
    <dbReference type="NCBI Taxonomy" id="118510"/>
    <lineage>
        <taxon>Eukaryota</taxon>
        <taxon>Viridiplantae</taxon>
        <taxon>Streptophyta</taxon>
        <taxon>Embryophyta</taxon>
        <taxon>Tracheophyta</taxon>
        <taxon>Spermatophyta</taxon>
        <taxon>Magnoliopsida</taxon>
        <taxon>eudicotyledons</taxon>
        <taxon>Gunneridae</taxon>
        <taxon>Pentapetalae</taxon>
        <taxon>asterids</taxon>
        <taxon>campanulids</taxon>
        <taxon>Asterales</taxon>
        <taxon>Asteraceae</taxon>
        <taxon>Asteroideae</taxon>
        <taxon>Anthemideae</taxon>
        <taxon>Anthemidinae</taxon>
        <taxon>Tanacetum</taxon>
    </lineage>
</organism>
<name>A0A699I2L3_TANCI</name>
<reference evidence="2" key="1">
    <citation type="journal article" date="2019" name="Sci. Rep.">
        <title>Draft genome of Tanacetum cinerariifolium, the natural source of mosquito coil.</title>
        <authorList>
            <person name="Yamashiro T."/>
            <person name="Shiraishi A."/>
            <person name="Satake H."/>
            <person name="Nakayama K."/>
        </authorList>
    </citation>
    <scope>NUCLEOTIDE SEQUENCE</scope>
</reference>
<comment type="caution">
    <text evidence="2">The sequence shown here is derived from an EMBL/GenBank/DDBJ whole genome shotgun (WGS) entry which is preliminary data.</text>
</comment>
<feature type="region of interest" description="Disordered" evidence="1">
    <location>
        <begin position="811"/>
        <end position="850"/>
    </location>
</feature>
<proteinExistence type="predicted"/>
<evidence type="ECO:0000256" key="1">
    <source>
        <dbReference type="SAM" id="MobiDB-lite"/>
    </source>
</evidence>
<evidence type="ECO:0000313" key="2">
    <source>
        <dbReference type="EMBL" id="GEY97837.1"/>
    </source>
</evidence>
<gene>
    <name evidence="2" type="ORF">Tci_469811</name>
</gene>
<sequence length="850" mass="94333">MSFSKHPDSDAVCYTKPLDSLKHWNDHFFWVDSFASPASFSWHTGKNVSRDLFPKSTKFNADDYATLVAHPTSFWKFPEPFLCLIGMSRNYTLDEDTYPTFLHDDGTSGCLPTCIVQLVADPTKVKVRERECVEGEARLLDSTVRYVVSLLPVALAHAKSELEASVERLFDEGGNADQGDSAANSGQKAETRTITEVRIVADENVVAERPKRLRKKRQVVTDASGSLSPKKLRGTMELLVRLLPTANLLLSLEKHESCPATDSITGLNRRTLSLSKRFVISLDSSHHTSTNATEAGIDYLVRSVTPPLVMIEAVTTTNVAGIPSTPASATGTKVVTPVRALMFLDSDSTGTVKSAVAGSSHALGMEISMGSRDINSETLHDVFVLQWNVSNDTLLDDHDVSWEFIDHLAPPMLFAQIREMDYHHLFTEFNVGTARQACLNAEVRMRIEYCLSERRRLESECEKQADLLKVKDAEIKSLKAQLLLRKLRPRKPSISKNAALENEKGSLDEKVAELQSSVSTKDLEFKELSAALSFLWSQNDGLVDQVHKLEATCFGLRGQVSGYERLKEQIEKFQDAQMNIVNDIVANLDADLLEMDLYLEEKFYPNLLNTISGQRWLLTHGLRLAVVKCLNSQEYLSALGVSISRAIKKGMQDELSAGIDHGKASRSLEDVVTYNQSAKAEYASTIKRLREVDFPLLVELKSYKDTSIADVMDLLYLEDQVVLGETSLSFSLNVTHFHVERIRENVTAKRSALINVWTPLVDPFSVENLIGEADTFGNMPITASTTTSLSATFALASTILPITIEDYEIMGTDDPEDAEGSGQVEAASFPNTVEFEKEELDTSPERDPPS</sequence>
<protein>
    <submittedName>
        <fullName evidence="2">Transposase (Putative), gypsy type</fullName>
    </submittedName>
</protein>